<keyword evidence="3" id="KW-1185">Reference proteome</keyword>
<dbReference type="GO" id="GO:0000172">
    <property type="term" value="C:ribonuclease MRP complex"/>
    <property type="evidence" value="ECO:0007669"/>
    <property type="project" value="TreeGrafter"/>
</dbReference>
<dbReference type="GO" id="GO:0004526">
    <property type="term" value="F:ribonuclease P activity"/>
    <property type="evidence" value="ECO:0007669"/>
    <property type="project" value="TreeGrafter"/>
</dbReference>
<feature type="region of interest" description="Disordered" evidence="1">
    <location>
        <begin position="169"/>
        <end position="191"/>
    </location>
</feature>
<dbReference type="PANTHER" id="PTHR28272">
    <property type="entry name" value="RIBONUCLEASES P/MRP PROTEIN SUBUNIT POP3"/>
    <property type="match status" value="1"/>
</dbReference>
<feature type="compositionally biased region" description="Low complexity" evidence="1">
    <location>
        <begin position="28"/>
        <end position="44"/>
    </location>
</feature>
<comment type="caution">
    <text evidence="2">The sequence shown here is derived from an EMBL/GenBank/DDBJ whole genome shotgun (WGS) entry which is preliminary data.</text>
</comment>
<evidence type="ECO:0000256" key="1">
    <source>
        <dbReference type="SAM" id="MobiDB-lite"/>
    </source>
</evidence>
<dbReference type="EMBL" id="OAPG01000018">
    <property type="protein sequence ID" value="SNX87316.1"/>
    <property type="molecule type" value="Genomic_DNA"/>
</dbReference>
<feature type="compositionally biased region" description="Polar residues" evidence="1">
    <location>
        <begin position="247"/>
        <end position="261"/>
    </location>
</feature>
<dbReference type="AlphaFoldDB" id="A0AAJ5C7V5"/>
<proteinExistence type="predicted"/>
<dbReference type="GO" id="GO:0005655">
    <property type="term" value="C:nucleolar ribonuclease P complex"/>
    <property type="evidence" value="ECO:0007669"/>
    <property type="project" value="TreeGrafter"/>
</dbReference>
<evidence type="ECO:0000313" key="3">
    <source>
        <dbReference type="Proteomes" id="UP001294444"/>
    </source>
</evidence>
<feature type="compositionally biased region" description="Polar residues" evidence="1">
    <location>
        <begin position="1"/>
        <end position="18"/>
    </location>
</feature>
<feature type="region of interest" description="Disordered" evidence="1">
    <location>
        <begin position="242"/>
        <end position="261"/>
    </location>
</feature>
<gene>
    <name evidence="2" type="ORF">MEPE_06026</name>
</gene>
<feature type="region of interest" description="Disordered" evidence="1">
    <location>
        <begin position="1"/>
        <end position="44"/>
    </location>
</feature>
<dbReference type="InterPro" id="IPR013241">
    <property type="entry name" value="RNase_P_Pop3"/>
</dbReference>
<organism evidence="2 3">
    <name type="scientific">Melanopsichium pennsylvanicum</name>
    <dbReference type="NCBI Taxonomy" id="63383"/>
    <lineage>
        <taxon>Eukaryota</taxon>
        <taxon>Fungi</taxon>
        <taxon>Dikarya</taxon>
        <taxon>Basidiomycota</taxon>
        <taxon>Ustilaginomycotina</taxon>
        <taxon>Ustilaginomycetes</taxon>
        <taxon>Ustilaginales</taxon>
        <taxon>Ustilaginaceae</taxon>
        <taxon>Melanopsichium</taxon>
    </lineage>
</organism>
<dbReference type="Proteomes" id="UP001294444">
    <property type="component" value="Unassembled WGS sequence"/>
</dbReference>
<protein>
    <submittedName>
        <fullName evidence="2">Uncharacterized protein</fullName>
    </submittedName>
</protein>
<name>A0AAJ5C7V5_9BASI</name>
<dbReference type="GO" id="GO:0005829">
    <property type="term" value="C:cytosol"/>
    <property type="evidence" value="ECO:0007669"/>
    <property type="project" value="TreeGrafter"/>
</dbReference>
<reference evidence="2" key="1">
    <citation type="submission" date="2023-10" db="EMBL/GenBank/DDBJ databases">
        <authorList>
            <person name="Guldener U."/>
        </authorList>
    </citation>
    <scope>NUCLEOTIDE SEQUENCE</scope>
    <source>
        <strain evidence="2">Mp4</strain>
    </source>
</reference>
<dbReference type="GO" id="GO:0034965">
    <property type="term" value="P:intronic box C/D snoRNA processing"/>
    <property type="evidence" value="ECO:0007669"/>
    <property type="project" value="TreeGrafter"/>
</dbReference>
<sequence length="529" mass="56491">MAPNINTKPNIHNTNTIRAASRNKQRSKASSSNHSTSSPFGSSTSASLASSLNSLFSPQPHAKDAALASLLATSSNPPVKLGGFGGTGLAAFGSFGGQHANSTVPRSLDEKLKERRNKHNASIPLSAFSDAASSVSAKAAADVAQSVASGSKTATKHSATKQLYRSQISTPHAPESCTKPTQKPIIPNVPPNRKPVFRPVLASSTAVSWPEMPVAGSKTVLHTLLETLSQPSIQDALHRDFGRRSRASPSTSKTNKLVQQGSSIQVDAQTGSNELAPVQMLAGINSITRAIEANIATDLEQLGIKPKDETNVVDVSANKIKVVFVCRHDVPNPSLVSHLPMLVTARNAVLSATTTTHLDNQAMDLASEDGGVLLFALPYGSEPVLAKALGLPHASTLALTTAFPNQLLKILLIAIQRETGCISQLRAEWLETVLRTARSFASTSSSLLLLGIGEEGLKGVTNLPTRIKLLRTTQVMDLNGCKANKRSKRKQRSLNWKKKKSSLQHRIKVLIAQLKYEKKKKKKKTPDSI</sequence>
<dbReference type="GO" id="GO:0000171">
    <property type="term" value="F:ribonuclease MRP activity"/>
    <property type="evidence" value="ECO:0007669"/>
    <property type="project" value="TreeGrafter"/>
</dbReference>
<evidence type="ECO:0000313" key="2">
    <source>
        <dbReference type="EMBL" id="SNX87316.1"/>
    </source>
</evidence>
<accession>A0AAJ5C7V5</accession>
<dbReference type="GO" id="GO:0008033">
    <property type="term" value="P:tRNA processing"/>
    <property type="evidence" value="ECO:0007669"/>
    <property type="project" value="InterPro"/>
</dbReference>
<dbReference type="GO" id="GO:0006364">
    <property type="term" value="P:rRNA processing"/>
    <property type="evidence" value="ECO:0007669"/>
    <property type="project" value="InterPro"/>
</dbReference>
<dbReference type="PANTHER" id="PTHR28272:SF1">
    <property type="entry name" value="RIBONUCLEASES P_MRP PROTEIN SUBUNIT POP3"/>
    <property type="match status" value="1"/>
</dbReference>